<name>A0A0M2V3E6_9GAMM</name>
<accession>A0A0M2V3E6</accession>
<proteinExistence type="predicted"/>
<dbReference type="EMBL" id="LAHO01000012">
    <property type="protein sequence ID" value="KKO44934.1"/>
    <property type="molecule type" value="Genomic_DNA"/>
</dbReference>
<evidence type="ECO:0000313" key="2">
    <source>
        <dbReference type="EMBL" id="KKO44934.1"/>
    </source>
</evidence>
<keyword evidence="1" id="KW-0812">Transmembrane</keyword>
<dbReference type="Proteomes" id="UP000034228">
    <property type="component" value="Unassembled WGS sequence"/>
</dbReference>
<gene>
    <name evidence="2" type="ORF">WG68_12340</name>
</gene>
<keyword evidence="1" id="KW-1133">Transmembrane helix</keyword>
<evidence type="ECO:0000313" key="3">
    <source>
        <dbReference type="Proteomes" id="UP000034228"/>
    </source>
</evidence>
<keyword evidence="3" id="KW-1185">Reference proteome</keyword>
<dbReference type="STRING" id="336831.WG68_12340"/>
<dbReference type="OrthoDB" id="9151209at2"/>
<feature type="transmembrane region" description="Helical" evidence="1">
    <location>
        <begin position="21"/>
        <end position="39"/>
    </location>
</feature>
<keyword evidence="1" id="KW-0472">Membrane</keyword>
<reference evidence="2 3" key="1">
    <citation type="submission" date="2015-03" db="EMBL/GenBank/DDBJ databases">
        <title>Draft genome sequences of two protease-producing strains of Arsukibacterium isolated from two cold and alkaline environments.</title>
        <authorList>
            <person name="Lylloff J.E."/>
            <person name="Skov L.B."/>
            <person name="Jepsen M."/>
            <person name="Hallin P.F."/>
            <person name="Sorensen S.J."/>
            <person name="Stougaard P."/>
            <person name="Glaring M.A."/>
        </authorList>
    </citation>
    <scope>NUCLEOTIDE SEQUENCE [LARGE SCALE GENOMIC DNA]</scope>
    <source>
        <strain evidence="2 3">GCM72</strain>
    </source>
</reference>
<protein>
    <recommendedName>
        <fullName evidence="4">MSHA biogenesis protein MshJ</fullName>
    </recommendedName>
</protein>
<evidence type="ECO:0000256" key="1">
    <source>
        <dbReference type="SAM" id="Phobius"/>
    </source>
</evidence>
<organism evidence="2 3">
    <name type="scientific">Arsukibacterium ikkense</name>
    <dbReference type="NCBI Taxonomy" id="336831"/>
    <lineage>
        <taxon>Bacteria</taxon>
        <taxon>Pseudomonadati</taxon>
        <taxon>Pseudomonadota</taxon>
        <taxon>Gammaproteobacteria</taxon>
        <taxon>Chromatiales</taxon>
        <taxon>Chromatiaceae</taxon>
        <taxon>Arsukibacterium</taxon>
    </lineage>
</organism>
<sequence>MANWQQLNQRYQALQLREKRLIYFGSILLLAWLLLMYLLEPNWQHRQQLQGDQRKLVLQQQQVQQQLQLLQQQLAVDIEQPLRAELVTLHQQQAELVMQRQNQSGLFIGAEQMLALLREILSKSQQLKLKSLSTSTAVPVALAGQLVGEAPLLYQHKTTLEVSGAYGTVQRLLAELEQLPWLVQWQQLDYRVTEHPSADISIEFITVSENENFIQL</sequence>
<dbReference type="RefSeq" id="WP_046558015.1">
    <property type="nucleotide sequence ID" value="NZ_LAHO01000012.1"/>
</dbReference>
<dbReference type="AlphaFoldDB" id="A0A0M2V3E6"/>
<evidence type="ECO:0008006" key="4">
    <source>
        <dbReference type="Google" id="ProtNLM"/>
    </source>
</evidence>
<comment type="caution">
    <text evidence="2">The sequence shown here is derived from an EMBL/GenBank/DDBJ whole genome shotgun (WGS) entry which is preliminary data.</text>
</comment>